<proteinExistence type="predicted"/>
<accession>A0A8H3A9U4</accession>
<dbReference type="AlphaFoldDB" id="A0A8H3A9U4"/>
<feature type="region of interest" description="Disordered" evidence="1">
    <location>
        <begin position="285"/>
        <end position="313"/>
    </location>
</feature>
<feature type="compositionally biased region" description="Polar residues" evidence="1">
    <location>
        <begin position="299"/>
        <end position="313"/>
    </location>
</feature>
<evidence type="ECO:0000256" key="1">
    <source>
        <dbReference type="SAM" id="MobiDB-lite"/>
    </source>
</evidence>
<dbReference type="Proteomes" id="UP000663846">
    <property type="component" value="Unassembled WGS sequence"/>
</dbReference>
<dbReference type="EMBL" id="CAJMWS010000311">
    <property type="protein sequence ID" value="CAE6409489.1"/>
    <property type="molecule type" value="Genomic_DNA"/>
</dbReference>
<sequence length="342" mass="38119">MDEPASISKEYMISGRLKRIKTKANSRFLPYPGLTNLNTRRRHRGLTPTTVEINHIGRKSSLETALFGDPRLLQPDQIVWFVLVVAVDYLGLQDPEHDLESWRTMVDDPALNSEIIYFFKLAGEEATPENIKKELAHLYHDSEALGNIGRPNLFVYLTGEGDDQNRMCLLGGKSVSEDDISRWLAELRTTYGYTRPIALVLDICRNNKDKPGVKVHYGIELICSASPGEQAEAIRFESDQAKPYSCFMLAFIAASTGSRASTSVGFKADLEHRLNQLIRLINSAPSKKIPDGSTGEDGPSSQAPDWSRANVSDPNSIEAIFDLVAERSASNRTYQPSMNLQE</sequence>
<protein>
    <recommendedName>
        <fullName evidence="4">Caspase domain-containing protein</fullName>
    </recommendedName>
</protein>
<reference evidence="2" key="1">
    <citation type="submission" date="2021-01" db="EMBL/GenBank/DDBJ databases">
        <authorList>
            <person name="Kaushik A."/>
        </authorList>
    </citation>
    <scope>NUCLEOTIDE SEQUENCE</scope>
    <source>
        <strain evidence="2">AG1-1C</strain>
    </source>
</reference>
<organism evidence="2 3">
    <name type="scientific">Rhizoctonia solani</name>
    <dbReference type="NCBI Taxonomy" id="456999"/>
    <lineage>
        <taxon>Eukaryota</taxon>
        <taxon>Fungi</taxon>
        <taxon>Dikarya</taxon>
        <taxon>Basidiomycota</taxon>
        <taxon>Agaricomycotina</taxon>
        <taxon>Agaricomycetes</taxon>
        <taxon>Cantharellales</taxon>
        <taxon>Ceratobasidiaceae</taxon>
        <taxon>Rhizoctonia</taxon>
    </lineage>
</organism>
<gene>
    <name evidence="2" type="ORF">RDB_LOCUS65828</name>
</gene>
<evidence type="ECO:0000313" key="2">
    <source>
        <dbReference type="EMBL" id="CAE6409489.1"/>
    </source>
</evidence>
<evidence type="ECO:0000313" key="3">
    <source>
        <dbReference type="Proteomes" id="UP000663846"/>
    </source>
</evidence>
<name>A0A8H3A9U4_9AGAM</name>
<comment type="caution">
    <text evidence="2">The sequence shown here is derived from an EMBL/GenBank/DDBJ whole genome shotgun (WGS) entry which is preliminary data.</text>
</comment>
<evidence type="ECO:0008006" key="4">
    <source>
        <dbReference type="Google" id="ProtNLM"/>
    </source>
</evidence>